<dbReference type="AlphaFoldDB" id="A0A091T516"/>
<sequence>MCLRTCYKKDCKPLHFAENPSELGQAHLSRNCSWSRRMMKPRRSKSINMCVLPIIPEYPGFQDTKLSRKYLDTPGFNQLFQDLEGGKSSSSQLN</sequence>
<organism evidence="1 2">
    <name type="scientific">Phaethon lepturus</name>
    <name type="common">White-tailed tropicbird</name>
    <dbReference type="NCBI Taxonomy" id="97097"/>
    <lineage>
        <taxon>Eukaryota</taxon>
        <taxon>Metazoa</taxon>
        <taxon>Chordata</taxon>
        <taxon>Craniata</taxon>
        <taxon>Vertebrata</taxon>
        <taxon>Euteleostomi</taxon>
        <taxon>Archelosauria</taxon>
        <taxon>Archosauria</taxon>
        <taxon>Dinosauria</taxon>
        <taxon>Saurischia</taxon>
        <taxon>Theropoda</taxon>
        <taxon>Coelurosauria</taxon>
        <taxon>Aves</taxon>
        <taxon>Neognathae</taxon>
        <taxon>Neoaves</taxon>
        <taxon>Phaethontimorphae</taxon>
        <taxon>Phaethontiformes</taxon>
        <taxon>Phaethontidae</taxon>
        <taxon>Phaethon</taxon>
    </lineage>
</organism>
<feature type="non-terminal residue" evidence="1">
    <location>
        <position position="94"/>
    </location>
</feature>
<dbReference type="PhylomeDB" id="A0A091T516"/>
<dbReference type="EMBL" id="KK438431">
    <property type="protein sequence ID" value="KFQ69466.1"/>
    <property type="molecule type" value="Genomic_DNA"/>
</dbReference>
<evidence type="ECO:0000313" key="2">
    <source>
        <dbReference type="Proteomes" id="UP000053638"/>
    </source>
</evidence>
<proteinExistence type="predicted"/>
<accession>A0A091T516</accession>
<protein>
    <submittedName>
        <fullName evidence="1">Uncharacterized protein</fullName>
    </submittedName>
</protein>
<name>A0A091T516_PHALP</name>
<evidence type="ECO:0000313" key="1">
    <source>
        <dbReference type="EMBL" id="KFQ69466.1"/>
    </source>
</evidence>
<gene>
    <name evidence="1" type="ORF">N335_08360</name>
</gene>
<keyword evidence="2" id="KW-1185">Reference proteome</keyword>
<dbReference type="Proteomes" id="UP000053638">
    <property type="component" value="Unassembled WGS sequence"/>
</dbReference>
<reference evidence="1 2" key="1">
    <citation type="submission" date="2014-04" db="EMBL/GenBank/DDBJ databases">
        <title>Genome evolution of avian class.</title>
        <authorList>
            <person name="Zhang G."/>
            <person name="Li C."/>
        </authorList>
    </citation>
    <scope>NUCLEOTIDE SEQUENCE [LARGE SCALE GENOMIC DNA]</scope>
    <source>
        <strain evidence="1">BGI_N335</strain>
    </source>
</reference>